<feature type="compositionally biased region" description="Polar residues" evidence="1">
    <location>
        <begin position="881"/>
        <end position="893"/>
    </location>
</feature>
<dbReference type="InterPro" id="IPR010515">
    <property type="entry name" value="Collagenase_NC10/endostatin"/>
</dbReference>
<feature type="compositionally biased region" description="Low complexity" evidence="1">
    <location>
        <begin position="386"/>
        <end position="395"/>
    </location>
</feature>
<evidence type="ECO:0000313" key="5">
    <source>
        <dbReference type="WBParaSite" id="TASK_0000806601-mRNA-1"/>
    </source>
</evidence>
<feature type="compositionally biased region" description="Basic and acidic residues" evidence="1">
    <location>
        <begin position="920"/>
        <end position="934"/>
    </location>
</feature>
<dbReference type="AlphaFoldDB" id="A0A0R3WBN9"/>
<reference evidence="5" key="1">
    <citation type="submission" date="2017-02" db="UniProtKB">
        <authorList>
            <consortium name="WormBaseParasite"/>
        </authorList>
    </citation>
    <scope>IDENTIFICATION</scope>
</reference>
<gene>
    <name evidence="3" type="ORF">TASK_LOCUS8067</name>
</gene>
<feature type="compositionally biased region" description="Polar residues" evidence="1">
    <location>
        <begin position="604"/>
        <end position="618"/>
    </location>
</feature>
<proteinExistence type="predicted"/>
<name>A0A0R3WBN9_TAEAS</name>
<feature type="region of interest" description="Disordered" evidence="1">
    <location>
        <begin position="794"/>
        <end position="821"/>
    </location>
</feature>
<evidence type="ECO:0000313" key="3">
    <source>
        <dbReference type="EMBL" id="VDK39518.1"/>
    </source>
</evidence>
<keyword evidence="4" id="KW-1185">Reference proteome</keyword>
<feature type="compositionally biased region" description="Basic and acidic residues" evidence="1">
    <location>
        <begin position="645"/>
        <end position="655"/>
    </location>
</feature>
<accession>A0A0R3WBN9</accession>
<dbReference type="InterPro" id="IPR016186">
    <property type="entry name" value="C-type_lectin-like/link_sf"/>
</dbReference>
<dbReference type="Gene3D" id="3.10.100.10">
    <property type="entry name" value="Mannose-Binding Protein A, subunit A"/>
    <property type="match status" value="1"/>
</dbReference>
<protein>
    <submittedName>
        <fullName evidence="5">Endostatin domain-containing protein</fullName>
    </submittedName>
</protein>
<reference evidence="3 4" key="2">
    <citation type="submission" date="2018-11" db="EMBL/GenBank/DDBJ databases">
        <authorList>
            <consortium name="Pathogen Informatics"/>
        </authorList>
    </citation>
    <scope>NUCLEOTIDE SEQUENCE [LARGE SCALE GENOMIC DNA]</scope>
</reference>
<dbReference type="OrthoDB" id="5983381at2759"/>
<feature type="compositionally biased region" description="Polar residues" evidence="1">
    <location>
        <begin position="630"/>
        <end position="642"/>
    </location>
</feature>
<evidence type="ECO:0000256" key="1">
    <source>
        <dbReference type="SAM" id="MobiDB-lite"/>
    </source>
</evidence>
<feature type="compositionally biased region" description="Basic and acidic residues" evidence="1">
    <location>
        <begin position="619"/>
        <end position="629"/>
    </location>
</feature>
<feature type="region of interest" description="Disordered" evidence="1">
    <location>
        <begin position="836"/>
        <end position="934"/>
    </location>
</feature>
<dbReference type="EMBL" id="UYRS01018721">
    <property type="protein sequence ID" value="VDK39518.1"/>
    <property type="molecule type" value="Genomic_DNA"/>
</dbReference>
<feature type="compositionally biased region" description="Basic and acidic residues" evidence="1">
    <location>
        <begin position="592"/>
        <end position="601"/>
    </location>
</feature>
<sequence length="1275" mass="139127">AEATPRPEEVEAVEVGVTGVATNASDVDSPDRIFSSSTSPSPFPLFVERIISPPNTSSSALVSSPAPVTSCPRSVALFCELLTRSNGAFVVQVNSGDEVDFLTTTASEPETTFSTLPPTSPSTTLSISKVSEMESTPSMTTGSLPTTLDEFTTTTTGKTDFSHLVPMVDLSDMSIRLLNTKENRLVPGARLENGRLLYENGTSISVRDIPGFYPPEDAISNAFVSVNLLKGTTTLLNLETSEPIMSRRSSDGIPLEIIRNYGAGTSFEILLDNAIVQVDSYQGEWTVQNAETGEIDLVQEVKNGVLYLANGEHVKMPTTESEDEVLAIEAVTGVVRTVNKATGECFASLRPDIFVTIPVEEEQAPGTEEMRTELTSSLPSKEEGAPSTEVSTSPSVEEEESSTVTSSPPLEEEKRMWTLPSLSPLEKEEVSFAMTLSPSSEEEEESSMVTSSPPLEEEGGLWTLSSLSPLEKEAESFAVTLSPPSEEEEGSSTVTSSPPLGEEEGLSVATLPFPSSMKVEGSPTVTSSSPLEEEDGLSTVALPSSEEEGGSSTVTSPPFMEEKKTSDSVEEEGLLILISSPPSTDEEAPSTVEKEIEDVKYPSEQPSSVDEVTSSSFPTKEEGIKENRETTQNSEESWITENGSEEAKLSFESKKSTPSSEAEEAAGTLSPSKEEEIPTTEAPEIEEMEIKSEITTPSKDDKVSYNTEICSDEGSPILVVTEPPPSTEENEGEDAFAQVGEERGDSGIATDFVNKEALATMTTVEEKSDILEDKVNEVIEGEETTLDLHLSEKYTSTTPSSDEYYKLPDPLYQEGDQKMPSKEEIKTSELEDFFEERTSTIPPEEREPHHEALIEIPPFQGPKEEENVKVSTERGAYFLDSGSQSQEEQTNMIPSDEIDGETTYTTSSLEKSTESLALAEDPKPEESLDQPKPEDKVYDELFKTPSFLRVVREVINEYFDRPGVVERYKLNCLCPTNNDCQCPTPVTTTKPPYNISSSSQHILGALKDMSNGAIIMNNESVLAKVAYSLAPGSMVYLSAEDSFFLKTDEKKNIWRKIDMNTQSESVRIPAPQTTTTTTSIPALAENLVGKSLMLVAHNEPLNGELRFGAKITGGHSSAIFACQRAARRHNISHVFYPLMSTDMFNMDYVVPPMYRYDLPIINRYGKILFNDFMHLIKGEQPPMAPIYTFAGKEVDSDPTVPCAWVGAKPIYLNGDYAYAARSKCRNWQTHSPMESGLAVHIPMNANATGFLDQSNLYEESCAKRCSVLCIQISPN</sequence>
<feature type="compositionally biased region" description="Basic and acidic residues" evidence="1">
    <location>
        <begin position="836"/>
        <end position="853"/>
    </location>
</feature>
<feature type="compositionally biased region" description="Basic and acidic residues" evidence="1">
    <location>
        <begin position="862"/>
        <end position="872"/>
    </location>
</feature>
<feature type="domain" description="Collagenase NC10/endostatin" evidence="2">
    <location>
        <begin position="1092"/>
        <end position="1272"/>
    </location>
</feature>
<feature type="compositionally biased region" description="Basic and acidic residues" evidence="1">
    <location>
        <begin position="688"/>
        <end position="703"/>
    </location>
</feature>
<dbReference type="STRING" id="60517.A0A0R3WBN9"/>
<dbReference type="SUPFAM" id="SSF56436">
    <property type="entry name" value="C-type lectin-like"/>
    <property type="match status" value="1"/>
</dbReference>
<dbReference type="Proteomes" id="UP000282613">
    <property type="component" value="Unassembled WGS sequence"/>
</dbReference>
<feature type="region of interest" description="Disordered" evidence="1">
    <location>
        <begin position="360"/>
        <end position="733"/>
    </location>
</feature>
<feature type="compositionally biased region" description="Low complexity" evidence="1">
    <location>
        <begin position="901"/>
        <end position="919"/>
    </location>
</feature>
<dbReference type="Pfam" id="PF06482">
    <property type="entry name" value="Endostatin"/>
    <property type="match status" value="1"/>
</dbReference>
<organism evidence="5">
    <name type="scientific">Taenia asiatica</name>
    <name type="common">Asian tapeworm</name>
    <dbReference type="NCBI Taxonomy" id="60517"/>
    <lineage>
        <taxon>Eukaryota</taxon>
        <taxon>Metazoa</taxon>
        <taxon>Spiralia</taxon>
        <taxon>Lophotrochozoa</taxon>
        <taxon>Platyhelminthes</taxon>
        <taxon>Cestoda</taxon>
        <taxon>Eucestoda</taxon>
        <taxon>Cyclophyllidea</taxon>
        <taxon>Taeniidae</taxon>
        <taxon>Taenia</taxon>
    </lineage>
</organism>
<dbReference type="InterPro" id="IPR016187">
    <property type="entry name" value="CTDL_fold"/>
</dbReference>
<dbReference type="WBParaSite" id="TASK_0000806601-mRNA-1">
    <property type="protein sequence ID" value="TASK_0000806601-mRNA-1"/>
    <property type="gene ID" value="TASK_0000806601"/>
</dbReference>
<evidence type="ECO:0000259" key="2">
    <source>
        <dbReference type="Pfam" id="PF06482"/>
    </source>
</evidence>
<evidence type="ECO:0000313" key="4">
    <source>
        <dbReference type="Proteomes" id="UP000282613"/>
    </source>
</evidence>